<keyword evidence="1" id="KW-0812">Transmembrane</keyword>
<keyword evidence="1" id="KW-1133">Transmembrane helix</keyword>
<dbReference type="Proteomes" id="UP001230328">
    <property type="component" value="Unassembled WGS sequence"/>
</dbReference>
<gene>
    <name evidence="2" type="ORF">QF035_008892</name>
</gene>
<reference evidence="2 3" key="1">
    <citation type="submission" date="2023-07" db="EMBL/GenBank/DDBJ databases">
        <title>Comparative genomics of wheat-associated soil bacteria to identify genetic determinants of phenazine resistance.</title>
        <authorList>
            <person name="Mouncey N."/>
        </authorList>
    </citation>
    <scope>NUCLEOTIDE SEQUENCE [LARGE SCALE GENOMIC DNA]</scope>
    <source>
        <strain evidence="2 3">V2I4</strain>
    </source>
</reference>
<feature type="transmembrane region" description="Helical" evidence="1">
    <location>
        <begin position="6"/>
        <end position="28"/>
    </location>
</feature>
<keyword evidence="3" id="KW-1185">Reference proteome</keyword>
<protein>
    <recommendedName>
        <fullName evidence="4">Secreted protein</fullName>
    </recommendedName>
</protein>
<evidence type="ECO:0000313" key="2">
    <source>
        <dbReference type="EMBL" id="MDQ1031310.1"/>
    </source>
</evidence>
<dbReference type="EMBL" id="JAUSZI010000002">
    <property type="protein sequence ID" value="MDQ1031310.1"/>
    <property type="molecule type" value="Genomic_DNA"/>
</dbReference>
<comment type="caution">
    <text evidence="2">The sequence shown here is derived from an EMBL/GenBank/DDBJ whole genome shotgun (WGS) entry which is preliminary data.</text>
</comment>
<accession>A0ABU0T674</accession>
<sequence>MDQGWAAVIAAIAAGVFGIAGALCGIVVGRRQAADQATVEHGHWLREQRLKAHTDLLTHWDEAIQEMGRFQDGWNEQVESLQEGGFVVHPSDVAARKWDEVWPELRPRLEQAELLGPSAVTEAVHDLRAVWREVSDMLHKQGSQDPFERPRIEWLLVMARASEERSNFHVAVSNVMRTPPNPRGEPLP</sequence>
<evidence type="ECO:0000313" key="3">
    <source>
        <dbReference type="Proteomes" id="UP001230328"/>
    </source>
</evidence>
<proteinExistence type="predicted"/>
<evidence type="ECO:0008006" key="4">
    <source>
        <dbReference type="Google" id="ProtNLM"/>
    </source>
</evidence>
<organism evidence="2 3">
    <name type="scientific">Streptomyces umbrinus</name>
    <dbReference type="NCBI Taxonomy" id="67370"/>
    <lineage>
        <taxon>Bacteria</taxon>
        <taxon>Bacillati</taxon>
        <taxon>Actinomycetota</taxon>
        <taxon>Actinomycetes</taxon>
        <taxon>Kitasatosporales</taxon>
        <taxon>Streptomycetaceae</taxon>
        <taxon>Streptomyces</taxon>
        <taxon>Streptomyces phaeochromogenes group</taxon>
    </lineage>
</organism>
<evidence type="ECO:0000256" key="1">
    <source>
        <dbReference type="SAM" id="Phobius"/>
    </source>
</evidence>
<dbReference type="RefSeq" id="WP_307527363.1">
    <property type="nucleotide sequence ID" value="NZ_JAUSZI010000002.1"/>
</dbReference>
<keyword evidence="1" id="KW-0472">Membrane</keyword>
<name>A0ABU0T674_9ACTN</name>